<evidence type="ECO:0000313" key="3">
    <source>
        <dbReference type="RefSeq" id="XP_012945712.1"/>
    </source>
</evidence>
<dbReference type="Pfam" id="PF00650">
    <property type="entry name" value="CRAL_TRIO"/>
    <property type="match status" value="1"/>
</dbReference>
<sequence>MAGAAIQDSDYKCSLSADVEDKAKKELKEDPSTRLVEVKNLRTRVGKIPGLKTRTDLPFLLSFLRARKFDQERSYQLVKNHYEVRKDIEFFGDLKPSRIKHVIEDGVVEILEHPDNNGCRVMVLRPARWDPDRYPMTDMPKAFYLLLCYLARDEEAQVHGVHVINNLSDLTWKHASNINPSFAKKTLHILQDVVPLRLKRLDYVNEPTFFDIIFSIMKQFMKEKLVKRIHFNGEKRDMLHASISPDFLPTDLGGKLAPYSNKKFMDAFLASDSSFEEDNKFGFLNMSLDKDQKEKKNADAGMAGLGGMFRKLDI</sequence>
<dbReference type="SMART" id="SM01100">
    <property type="entry name" value="CRAL_TRIO_N"/>
    <property type="match status" value="1"/>
</dbReference>
<dbReference type="RefSeq" id="XP_012945714.1">
    <property type="nucleotide sequence ID" value="XM_013090260.2"/>
</dbReference>
<evidence type="ECO:0000313" key="5">
    <source>
        <dbReference type="RefSeq" id="XP_012945714.1"/>
    </source>
</evidence>
<proteinExistence type="predicted"/>
<dbReference type="RefSeq" id="XP_012945713.1">
    <property type="nucleotide sequence ID" value="XM_013090259.2"/>
</dbReference>
<dbReference type="Gene3D" id="1.10.8.20">
    <property type="entry name" value="N-terminal domain of phosphatidylinositol transfer protein sec14p"/>
    <property type="match status" value="1"/>
</dbReference>
<dbReference type="RefSeq" id="XP_012945712.1">
    <property type="nucleotide sequence ID" value="XM_013090258.2"/>
</dbReference>
<dbReference type="RefSeq" id="XP_012945715.1">
    <property type="nucleotide sequence ID" value="XM_013090261.2"/>
</dbReference>
<dbReference type="CDD" id="cd00170">
    <property type="entry name" value="SEC14"/>
    <property type="match status" value="1"/>
</dbReference>
<gene>
    <name evidence="3 4 5 6" type="primary">LOC101845059</name>
</gene>
<dbReference type="PANTHER" id="PTHR10174:SF130">
    <property type="entry name" value="ALPHA-TOCOPHEROL TRANSFER PROTEIN-LIKE"/>
    <property type="match status" value="1"/>
</dbReference>
<dbReference type="Gene3D" id="1.20.5.1200">
    <property type="entry name" value="Alpha-tocopherol transfer"/>
    <property type="match status" value="1"/>
</dbReference>
<evidence type="ECO:0000313" key="2">
    <source>
        <dbReference type="Proteomes" id="UP000694888"/>
    </source>
</evidence>
<dbReference type="SUPFAM" id="SSF52087">
    <property type="entry name" value="CRAL/TRIO domain"/>
    <property type="match status" value="1"/>
</dbReference>
<protein>
    <submittedName>
        <fullName evidence="3 4">Alpha-tocopherol transfer protein-like</fullName>
    </submittedName>
</protein>
<name>A0ABM1ADP8_APLCA</name>
<dbReference type="InterPro" id="IPR001251">
    <property type="entry name" value="CRAL-TRIO_dom"/>
</dbReference>
<keyword evidence="2" id="KW-1185">Reference proteome</keyword>
<dbReference type="Gene3D" id="3.40.525.10">
    <property type="entry name" value="CRAL-TRIO lipid binding domain"/>
    <property type="match status" value="1"/>
</dbReference>
<dbReference type="GeneID" id="101845059"/>
<feature type="domain" description="CRAL-TRIO" evidence="1">
    <location>
        <begin position="95"/>
        <end position="260"/>
    </location>
</feature>
<dbReference type="SMART" id="SM00516">
    <property type="entry name" value="SEC14"/>
    <property type="match status" value="1"/>
</dbReference>
<reference evidence="3 4" key="1">
    <citation type="submission" date="2025-05" db="UniProtKB">
        <authorList>
            <consortium name="RefSeq"/>
        </authorList>
    </citation>
    <scope>IDENTIFICATION</scope>
</reference>
<dbReference type="InterPro" id="IPR036865">
    <property type="entry name" value="CRAL-TRIO_dom_sf"/>
</dbReference>
<dbReference type="InterPro" id="IPR036273">
    <property type="entry name" value="CRAL/TRIO_N_dom_sf"/>
</dbReference>
<organism evidence="2 4">
    <name type="scientific">Aplysia californica</name>
    <name type="common">California sea hare</name>
    <dbReference type="NCBI Taxonomy" id="6500"/>
    <lineage>
        <taxon>Eukaryota</taxon>
        <taxon>Metazoa</taxon>
        <taxon>Spiralia</taxon>
        <taxon>Lophotrochozoa</taxon>
        <taxon>Mollusca</taxon>
        <taxon>Gastropoda</taxon>
        <taxon>Heterobranchia</taxon>
        <taxon>Euthyneura</taxon>
        <taxon>Tectipleura</taxon>
        <taxon>Aplysiida</taxon>
        <taxon>Aplysioidea</taxon>
        <taxon>Aplysiidae</taxon>
        <taxon>Aplysia</taxon>
    </lineage>
</organism>
<dbReference type="Proteomes" id="UP000694888">
    <property type="component" value="Unplaced"/>
</dbReference>
<evidence type="ECO:0000313" key="6">
    <source>
        <dbReference type="RefSeq" id="XP_012945715.1"/>
    </source>
</evidence>
<accession>A0ABM1ADP8</accession>
<dbReference type="PANTHER" id="PTHR10174">
    <property type="entry name" value="ALPHA-TOCOPHEROL TRANSFER PROTEIN-RELATED"/>
    <property type="match status" value="1"/>
</dbReference>
<evidence type="ECO:0000259" key="1">
    <source>
        <dbReference type="PROSITE" id="PS50191"/>
    </source>
</evidence>
<dbReference type="SUPFAM" id="SSF46938">
    <property type="entry name" value="CRAL/TRIO N-terminal domain"/>
    <property type="match status" value="1"/>
</dbReference>
<dbReference type="InterPro" id="IPR011074">
    <property type="entry name" value="CRAL/TRIO_N_dom"/>
</dbReference>
<dbReference type="PRINTS" id="PR00180">
    <property type="entry name" value="CRETINALDHBP"/>
</dbReference>
<dbReference type="PROSITE" id="PS50191">
    <property type="entry name" value="CRAL_TRIO"/>
    <property type="match status" value="1"/>
</dbReference>
<evidence type="ECO:0000313" key="4">
    <source>
        <dbReference type="RefSeq" id="XP_012945713.1"/>
    </source>
</evidence>